<reference evidence="4" key="3">
    <citation type="submission" date="2020-10" db="UniProtKB">
        <authorList>
            <consortium name="WormBaseParasite"/>
        </authorList>
    </citation>
    <scope>IDENTIFICATION</scope>
</reference>
<reference evidence="2 3" key="1">
    <citation type="journal article" date="2013" name="Nature">
        <title>The genomes of four tapeworm species reveal adaptations to parasitism.</title>
        <authorList>
            <person name="Tsai I.J."/>
            <person name="Zarowiecki M."/>
            <person name="Holroyd N."/>
            <person name="Garciarrubio A."/>
            <person name="Sanchez-Flores A."/>
            <person name="Brooks K.L."/>
            <person name="Tracey A."/>
            <person name="Bobes R.J."/>
            <person name="Fragoso G."/>
            <person name="Sciutto E."/>
            <person name="Aslett M."/>
            <person name="Beasley H."/>
            <person name="Bennett H.M."/>
            <person name="Cai J."/>
            <person name="Camicia F."/>
            <person name="Clark R."/>
            <person name="Cucher M."/>
            <person name="De Silva N."/>
            <person name="Day T.A."/>
            <person name="Deplazes P."/>
            <person name="Estrada K."/>
            <person name="Fernandez C."/>
            <person name="Holland P.W."/>
            <person name="Hou J."/>
            <person name="Hu S."/>
            <person name="Huckvale T."/>
            <person name="Hung S.S."/>
            <person name="Kamenetzky L."/>
            <person name="Keane J.A."/>
            <person name="Kiss F."/>
            <person name="Koziol U."/>
            <person name="Lambert O."/>
            <person name="Liu K."/>
            <person name="Luo X."/>
            <person name="Luo Y."/>
            <person name="Macchiaroli N."/>
            <person name="Nichol S."/>
            <person name="Paps J."/>
            <person name="Parkinson J."/>
            <person name="Pouchkina-Stantcheva N."/>
            <person name="Riddiford N."/>
            <person name="Rosenzvit M."/>
            <person name="Salinas G."/>
            <person name="Wasmuth J.D."/>
            <person name="Zamanian M."/>
            <person name="Zheng Y."/>
            <person name="Cai X."/>
            <person name="Soberon X."/>
            <person name="Olson P.D."/>
            <person name="Laclette J.P."/>
            <person name="Brehm K."/>
            <person name="Berriman M."/>
            <person name="Garciarrubio A."/>
            <person name="Bobes R.J."/>
            <person name="Fragoso G."/>
            <person name="Sanchez-Flores A."/>
            <person name="Estrada K."/>
            <person name="Cevallos M.A."/>
            <person name="Morett E."/>
            <person name="Gonzalez V."/>
            <person name="Portillo T."/>
            <person name="Ochoa-Leyva A."/>
            <person name="Jose M.V."/>
            <person name="Sciutto E."/>
            <person name="Landa A."/>
            <person name="Jimenez L."/>
            <person name="Valdes V."/>
            <person name="Carrero J.C."/>
            <person name="Larralde C."/>
            <person name="Morales-Montor J."/>
            <person name="Limon-Lason J."/>
            <person name="Soberon X."/>
            <person name="Laclette J.P."/>
        </authorList>
    </citation>
    <scope>NUCLEOTIDE SEQUENCE [LARGE SCALE GENOMIC DNA]</scope>
</reference>
<reference evidence="2" key="2">
    <citation type="submission" date="2014-06" db="EMBL/GenBank/DDBJ databases">
        <authorList>
            <person name="Aslett M."/>
        </authorList>
    </citation>
    <scope>NUCLEOTIDE SEQUENCE</scope>
</reference>
<evidence type="ECO:0000256" key="1">
    <source>
        <dbReference type="SAM" id="MobiDB-lite"/>
    </source>
</evidence>
<accession>A0A068WLY1</accession>
<proteinExistence type="predicted"/>
<organism evidence="2">
    <name type="scientific">Echinococcus granulosus</name>
    <name type="common">Hydatid tapeworm</name>
    <dbReference type="NCBI Taxonomy" id="6210"/>
    <lineage>
        <taxon>Eukaryota</taxon>
        <taxon>Metazoa</taxon>
        <taxon>Spiralia</taxon>
        <taxon>Lophotrochozoa</taxon>
        <taxon>Platyhelminthes</taxon>
        <taxon>Cestoda</taxon>
        <taxon>Eucestoda</taxon>
        <taxon>Cyclophyllidea</taxon>
        <taxon>Taeniidae</taxon>
        <taxon>Echinococcus</taxon>
        <taxon>Echinococcus granulosus group</taxon>
    </lineage>
</organism>
<gene>
    <name evidence="2" type="ORF">EgrG_000643900</name>
</gene>
<evidence type="ECO:0000313" key="4">
    <source>
        <dbReference type="WBParaSite" id="EgrG_000643900"/>
    </source>
</evidence>
<evidence type="ECO:0000313" key="2">
    <source>
        <dbReference type="EMBL" id="CDS18642.1"/>
    </source>
</evidence>
<sequence>MIYFVLHNISKGVTVVWRSETSLKTKEDNTRAEYMYSAQRRCLDYWHGPKASPPSEVQEGKFKSPKVAPHQYRRINHHRIT</sequence>
<dbReference type="WBParaSite" id="EgrG_000643900">
    <property type="protein sequence ID" value="EgrG_000643900"/>
    <property type="gene ID" value="EgrG_000643900"/>
</dbReference>
<protein>
    <submittedName>
        <fullName evidence="2 4">Expressed protein</fullName>
    </submittedName>
</protein>
<evidence type="ECO:0000313" key="3">
    <source>
        <dbReference type="Proteomes" id="UP000492820"/>
    </source>
</evidence>
<feature type="region of interest" description="Disordered" evidence="1">
    <location>
        <begin position="49"/>
        <end position="68"/>
    </location>
</feature>
<dbReference type="EMBL" id="LK028578">
    <property type="protein sequence ID" value="CDS18642.1"/>
    <property type="molecule type" value="Genomic_DNA"/>
</dbReference>
<dbReference type="AlphaFoldDB" id="A0A068WLY1"/>
<name>A0A068WLY1_ECHGR</name>
<dbReference type="Proteomes" id="UP000492820">
    <property type="component" value="Unassembled WGS sequence"/>
</dbReference>